<comment type="subcellular location">
    <subcellularLocation>
        <location evidence="1">Membrane</location>
        <topology evidence="1">Multi-pass membrane protein</topology>
    </subcellularLocation>
</comment>
<evidence type="ECO:0000256" key="2">
    <source>
        <dbReference type="ARBA" id="ARBA00022448"/>
    </source>
</evidence>
<keyword evidence="4 10" id="KW-1133">Transmembrane helix</keyword>
<evidence type="ECO:0000256" key="3">
    <source>
        <dbReference type="ARBA" id="ARBA00022692"/>
    </source>
</evidence>
<feature type="transmembrane region" description="Helical" evidence="10">
    <location>
        <begin position="285"/>
        <end position="305"/>
    </location>
</feature>
<evidence type="ECO:0000256" key="7">
    <source>
        <dbReference type="ARBA" id="ARBA00023303"/>
    </source>
</evidence>
<dbReference type="Proteomes" id="UP000663845">
    <property type="component" value="Unassembled WGS sequence"/>
</dbReference>
<dbReference type="InterPro" id="IPR004178">
    <property type="entry name" value="CaM-bd_dom"/>
</dbReference>
<feature type="transmembrane region" description="Helical" evidence="10">
    <location>
        <begin position="140"/>
        <end position="160"/>
    </location>
</feature>
<evidence type="ECO:0000259" key="12">
    <source>
        <dbReference type="Pfam" id="PF07885"/>
    </source>
</evidence>
<dbReference type="Pfam" id="PF07885">
    <property type="entry name" value="Ion_trans_2"/>
    <property type="match status" value="1"/>
</dbReference>
<evidence type="ECO:0000259" key="11">
    <source>
        <dbReference type="Pfam" id="PF02888"/>
    </source>
</evidence>
<dbReference type="GO" id="GO:0016020">
    <property type="term" value="C:membrane"/>
    <property type="evidence" value="ECO:0007669"/>
    <property type="project" value="UniProtKB-SubCell"/>
</dbReference>
<proteinExistence type="predicted"/>
<dbReference type="SUPFAM" id="SSF81327">
    <property type="entry name" value="Small-conductance potassium channel"/>
    <property type="match status" value="1"/>
</dbReference>
<keyword evidence="2" id="KW-0813">Transport</keyword>
<sequence>MISNEHCSSLSASYRSANRSSIPNSQNGLNQIITLSPMGLPTPKSIPSTPSSRYTRRKHTSVLSHEIRNVFSRKPRLSIEATMAMMGYRIRMSKFLNARLALVSDIMCFLGITGLVLMIAENELTFSRVNNGDTQASWSIKLIISATTTMLLGLICYYHYLDLKLYTVRNALEEIRVGITKSRICWFISEIVICAVHPMPRSSPHLNSELLSLYISSNSTHTRSLSYTAVDVGLGLPMFLRLYLLGRSIMFHSHLFRDASLRSINCLNQVSINFFFLLKTYLEQWPVRCLMTFCIIAFFIGSWCLRACSYKSTGEHFSLPDAMWLFIITFTTIGYGDVYPTSYCGRGIASLTGLIGLLVSALLITVLTQKLHLTREEKYVHTFVLNTELAKERQNHAANVVKFSIKIWFYKRQNKMKYLPCLHAQRHLFQSISNLKQIKKTQRYLTDHCIDLHEVMTVQRNTNAQNDETIQQITEMKCDMKQIEAKLNNITNRMDNLQMTLNMLLNR</sequence>
<evidence type="ECO:0000313" key="15">
    <source>
        <dbReference type="Proteomes" id="UP000663844"/>
    </source>
</evidence>
<keyword evidence="8" id="KW-0175">Coiled coil</keyword>
<keyword evidence="5" id="KW-0406">Ion transport</keyword>
<dbReference type="InterPro" id="IPR015449">
    <property type="entry name" value="K_chnl_Ca-activ_SK"/>
</dbReference>
<name>A0A819GWT6_9BILA</name>
<dbReference type="PRINTS" id="PR00169">
    <property type="entry name" value="KCHANNEL"/>
</dbReference>
<reference evidence="14" key="1">
    <citation type="submission" date="2021-02" db="EMBL/GenBank/DDBJ databases">
        <authorList>
            <person name="Nowell W R."/>
        </authorList>
    </citation>
    <scope>NUCLEOTIDE SEQUENCE</scope>
</reference>
<evidence type="ECO:0000256" key="6">
    <source>
        <dbReference type="ARBA" id="ARBA00023136"/>
    </source>
</evidence>
<keyword evidence="7" id="KW-0407">Ion channel</keyword>
<organism evidence="14 15">
    <name type="scientific">Adineta steineri</name>
    <dbReference type="NCBI Taxonomy" id="433720"/>
    <lineage>
        <taxon>Eukaryota</taxon>
        <taxon>Metazoa</taxon>
        <taxon>Spiralia</taxon>
        <taxon>Gnathifera</taxon>
        <taxon>Rotifera</taxon>
        <taxon>Eurotatoria</taxon>
        <taxon>Bdelloidea</taxon>
        <taxon>Adinetida</taxon>
        <taxon>Adinetidae</taxon>
        <taxon>Adineta</taxon>
    </lineage>
</organism>
<feature type="domain" description="Calmodulin-binding" evidence="11">
    <location>
        <begin position="386"/>
        <end position="456"/>
    </location>
</feature>
<dbReference type="AlphaFoldDB" id="A0A819GWT6"/>
<dbReference type="EMBL" id="CAJNOG010000583">
    <property type="protein sequence ID" value="CAF1304908.1"/>
    <property type="molecule type" value="Genomic_DNA"/>
</dbReference>
<feature type="compositionally biased region" description="Low complexity" evidence="9">
    <location>
        <begin position="41"/>
        <end position="52"/>
    </location>
</feature>
<evidence type="ECO:0000256" key="5">
    <source>
        <dbReference type="ARBA" id="ARBA00023065"/>
    </source>
</evidence>
<dbReference type="PANTHER" id="PTHR10153">
    <property type="entry name" value="SMALL CONDUCTANCE CALCIUM-ACTIVATED POTASSIUM CHANNEL"/>
    <property type="match status" value="1"/>
</dbReference>
<dbReference type="InterPro" id="IPR013099">
    <property type="entry name" value="K_chnl_dom"/>
</dbReference>
<dbReference type="Gene3D" id="1.10.287.70">
    <property type="match status" value="2"/>
</dbReference>
<dbReference type="Proteomes" id="UP000663844">
    <property type="component" value="Unassembled WGS sequence"/>
</dbReference>
<evidence type="ECO:0008006" key="16">
    <source>
        <dbReference type="Google" id="ProtNLM"/>
    </source>
</evidence>
<feature type="region of interest" description="Disordered" evidence="9">
    <location>
        <begin position="36"/>
        <end position="58"/>
    </location>
</feature>
<feature type="transmembrane region" description="Helical" evidence="10">
    <location>
        <begin position="348"/>
        <end position="368"/>
    </location>
</feature>
<protein>
    <recommendedName>
        <fullName evidence="16">Calmodulin-binding domain-containing protein</fullName>
    </recommendedName>
</protein>
<dbReference type="GO" id="GO:0005516">
    <property type="term" value="F:calmodulin binding"/>
    <property type="evidence" value="ECO:0007669"/>
    <property type="project" value="InterPro"/>
</dbReference>
<dbReference type="GO" id="GO:0016286">
    <property type="term" value="F:small conductance calcium-activated potassium channel activity"/>
    <property type="evidence" value="ECO:0007669"/>
    <property type="project" value="InterPro"/>
</dbReference>
<evidence type="ECO:0000256" key="4">
    <source>
        <dbReference type="ARBA" id="ARBA00022989"/>
    </source>
</evidence>
<feature type="coiled-coil region" evidence="8">
    <location>
        <begin position="466"/>
        <end position="507"/>
    </location>
</feature>
<keyword evidence="3 10" id="KW-0812">Transmembrane</keyword>
<feature type="transmembrane region" description="Helical" evidence="10">
    <location>
        <begin position="317"/>
        <end position="336"/>
    </location>
</feature>
<evidence type="ECO:0000313" key="14">
    <source>
        <dbReference type="EMBL" id="CAF3890729.1"/>
    </source>
</evidence>
<comment type="caution">
    <text evidence="14">The sequence shown here is derived from an EMBL/GenBank/DDBJ whole genome shotgun (WGS) entry which is preliminary data.</text>
</comment>
<dbReference type="SUPFAM" id="SSF81324">
    <property type="entry name" value="Voltage-gated potassium channels"/>
    <property type="match status" value="1"/>
</dbReference>
<keyword evidence="6 10" id="KW-0472">Membrane</keyword>
<evidence type="ECO:0000256" key="1">
    <source>
        <dbReference type="ARBA" id="ARBA00004141"/>
    </source>
</evidence>
<dbReference type="InterPro" id="IPR036122">
    <property type="entry name" value="CaM-bd_dom_sf"/>
</dbReference>
<feature type="domain" description="Potassium channel" evidence="12">
    <location>
        <begin position="294"/>
        <end position="371"/>
    </location>
</feature>
<dbReference type="Pfam" id="PF03530">
    <property type="entry name" value="SK_channel"/>
    <property type="match status" value="1"/>
</dbReference>
<dbReference type="EMBL" id="CAJOAZ010002071">
    <property type="protein sequence ID" value="CAF3890729.1"/>
    <property type="molecule type" value="Genomic_DNA"/>
</dbReference>
<evidence type="ECO:0000256" key="8">
    <source>
        <dbReference type="SAM" id="Coils"/>
    </source>
</evidence>
<feature type="transmembrane region" description="Helical" evidence="10">
    <location>
        <begin position="96"/>
        <end position="120"/>
    </location>
</feature>
<gene>
    <name evidence="13" type="ORF">JYZ213_LOCUS32525</name>
    <name evidence="14" type="ORF">OXD698_LOCUS23401</name>
</gene>
<evidence type="ECO:0000313" key="13">
    <source>
        <dbReference type="EMBL" id="CAF1304908.1"/>
    </source>
</evidence>
<accession>A0A819GWT6</accession>
<evidence type="ECO:0000256" key="9">
    <source>
        <dbReference type="SAM" id="MobiDB-lite"/>
    </source>
</evidence>
<dbReference type="Pfam" id="PF02888">
    <property type="entry name" value="CaMBD"/>
    <property type="match status" value="1"/>
</dbReference>
<evidence type="ECO:0000256" key="10">
    <source>
        <dbReference type="SAM" id="Phobius"/>
    </source>
</evidence>